<feature type="signal peptide" evidence="1">
    <location>
        <begin position="1"/>
        <end position="17"/>
    </location>
</feature>
<dbReference type="EMBL" id="CH408032">
    <property type="protein sequence ID" value="EAQ87188.1"/>
    <property type="molecule type" value="Genomic_DNA"/>
</dbReference>
<evidence type="ECO:0000313" key="3">
    <source>
        <dbReference type="Proteomes" id="UP000001056"/>
    </source>
</evidence>
<dbReference type="eggNOG" id="ENOG502T4WJ">
    <property type="taxonomic scope" value="Eukaryota"/>
</dbReference>
<dbReference type="OrthoDB" id="4582510at2759"/>
<keyword evidence="1" id="KW-0732">Signal</keyword>
<reference evidence="3" key="1">
    <citation type="journal article" date="2015" name="Genome Announc.">
        <title>Draft genome sequence of the cellulolytic fungus Chaetomium globosum.</title>
        <authorList>
            <person name="Cuomo C.A."/>
            <person name="Untereiner W.A."/>
            <person name="Ma L.-J."/>
            <person name="Grabherr M."/>
            <person name="Birren B.W."/>
        </authorList>
    </citation>
    <scope>NUCLEOTIDE SEQUENCE [LARGE SCALE GENOMIC DNA]</scope>
    <source>
        <strain evidence="3">ATCC 6205 / CBS 148.51 / DSM 1962 / NBRC 6347 / NRRL 1970</strain>
    </source>
</reference>
<dbReference type="InParanoid" id="Q2H339"/>
<dbReference type="Proteomes" id="UP000001056">
    <property type="component" value="Unassembled WGS sequence"/>
</dbReference>
<dbReference type="GeneID" id="4392811"/>
<evidence type="ECO:0000256" key="1">
    <source>
        <dbReference type="SAM" id="SignalP"/>
    </source>
</evidence>
<accession>Q2H339</accession>
<proteinExistence type="predicted"/>
<dbReference type="AlphaFoldDB" id="Q2H339"/>
<dbReference type="RefSeq" id="XP_001223021.1">
    <property type="nucleotide sequence ID" value="XM_001223020.1"/>
</dbReference>
<gene>
    <name evidence="2" type="ORF">CHGG_03807</name>
</gene>
<name>Q2H339_CHAGB</name>
<protein>
    <submittedName>
        <fullName evidence="2">Uncharacterized protein</fullName>
    </submittedName>
</protein>
<feature type="chain" id="PRO_5004208749" evidence="1">
    <location>
        <begin position="18"/>
        <end position="246"/>
    </location>
</feature>
<evidence type="ECO:0000313" key="2">
    <source>
        <dbReference type="EMBL" id="EAQ87188.1"/>
    </source>
</evidence>
<keyword evidence="3" id="KW-1185">Reference proteome</keyword>
<sequence length="246" mass="26062">MQYLAVAALLLPATALASPVVAVRQDWAPAKFIGWTADQSCGRVSVTYDALKQVANVTLPDYKVTLPDNGNRDRGCAVTLKVRFAADACTTGTAFGTVSGNATLPVGVSGQFYGRAYAVDPSLGPVSPVSPTKNWNAVTQPINERYTIDDTVGYTFRTDSVNRDVNFKLQGRLQLQPATGPSGFLNTPRSSLTNGHSTIKSWNRSASEVTTLGVSDGLKLSPEVLTGKSRSGSITADSMVRNGPSF</sequence>
<dbReference type="VEuPathDB" id="FungiDB:CHGG_03807"/>
<dbReference type="HOGENOM" id="CLU_1128943_0_0_1"/>
<organism evidence="2 3">
    <name type="scientific">Chaetomium globosum (strain ATCC 6205 / CBS 148.51 / DSM 1962 / NBRC 6347 / NRRL 1970)</name>
    <name type="common">Soil fungus</name>
    <dbReference type="NCBI Taxonomy" id="306901"/>
    <lineage>
        <taxon>Eukaryota</taxon>
        <taxon>Fungi</taxon>
        <taxon>Dikarya</taxon>
        <taxon>Ascomycota</taxon>
        <taxon>Pezizomycotina</taxon>
        <taxon>Sordariomycetes</taxon>
        <taxon>Sordariomycetidae</taxon>
        <taxon>Sordariales</taxon>
        <taxon>Chaetomiaceae</taxon>
        <taxon>Chaetomium</taxon>
    </lineage>
</organism>